<dbReference type="Gene3D" id="1.10.1660.10">
    <property type="match status" value="1"/>
</dbReference>
<dbReference type="Proteomes" id="UP001234495">
    <property type="component" value="Unassembled WGS sequence"/>
</dbReference>
<organism evidence="3 4">
    <name type="scientific">Metabacillus malikii</name>
    <dbReference type="NCBI Taxonomy" id="1504265"/>
    <lineage>
        <taxon>Bacteria</taxon>
        <taxon>Bacillati</taxon>
        <taxon>Bacillota</taxon>
        <taxon>Bacilli</taxon>
        <taxon>Bacillales</taxon>
        <taxon>Bacillaceae</taxon>
        <taxon>Metabacillus</taxon>
    </lineage>
</organism>
<evidence type="ECO:0000313" key="4">
    <source>
        <dbReference type="Proteomes" id="UP001234495"/>
    </source>
</evidence>
<feature type="coiled-coil region" evidence="1">
    <location>
        <begin position="160"/>
        <end position="195"/>
    </location>
</feature>
<keyword evidence="4" id="KW-1185">Reference proteome</keyword>
<reference evidence="3 4" key="1">
    <citation type="submission" date="2023-07" db="EMBL/GenBank/DDBJ databases">
        <title>Genomic Encyclopedia of Type Strains, Phase IV (KMG-IV): sequencing the most valuable type-strain genomes for metagenomic binning, comparative biology and taxonomic classification.</title>
        <authorList>
            <person name="Goeker M."/>
        </authorList>
    </citation>
    <scope>NUCLEOTIDE SEQUENCE [LARGE SCALE GENOMIC DNA]</scope>
    <source>
        <strain evidence="3 4">DSM 29005</strain>
    </source>
</reference>
<keyword evidence="1" id="KW-0175">Coiled coil</keyword>
<comment type="caution">
    <text evidence="3">The sequence shown here is derived from an EMBL/GenBank/DDBJ whole genome shotgun (WGS) entry which is preliminary data.</text>
</comment>
<keyword evidence="3" id="KW-0238">DNA-binding</keyword>
<dbReference type="EMBL" id="JAUSUD010000016">
    <property type="protein sequence ID" value="MDQ0231950.1"/>
    <property type="molecule type" value="Genomic_DNA"/>
</dbReference>
<sequence>MTTKYVTISKAASIVGEKVFILKNWETEFQEFLSIERDVNNSRIITAEQIEIFRKIKSFKDNHLDTHTIKQLLVNHGAVQQDSSTDKGIDNQSLEEIKDSLQKITEFIESHQMKEVLDIKNHLNVLEHNVVESVNQKIVETATLQTEVSRIEFSDVQDMISNLSDTSEQERERYQQELRKERDIIQRQTDEREERFLAFLKQYQERQERAKQGSKLSFSMLKQYIPFVTSSKT</sequence>
<accession>A0ABT9ZL57</accession>
<evidence type="ECO:0000313" key="3">
    <source>
        <dbReference type="EMBL" id="MDQ0231950.1"/>
    </source>
</evidence>
<dbReference type="SUPFAM" id="SSF46955">
    <property type="entry name" value="Putative DNA-binding domain"/>
    <property type="match status" value="1"/>
</dbReference>
<gene>
    <name evidence="3" type="ORF">J2S19_003235</name>
</gene>
<proteinExistence type="predicted"/>
<name>A0ABT9ZL57_9BACI</name>
<dbReference type="Pfam" id="PF13411">
    <property type="entry name" value="MerR_1"/>
    <property type="match status" value="1"/>
</dbReference>
<dbReference type="InterPro" id="IPR000551">
    <property type="entry name" value="MerR-type_HTH_dom"/>
</dbReference>
<evidence type="ECO:0000259" key="2">
    <source>
        <dbReference type="Pfam" id="PF13411"/>
    </source>
</evidence>
<feature type="domain" description="HTH merR-type" evidence="2">
    <location>
        <begin position="7"/>
        <end position="73"/>
    </location>
</feature>
<protein>
    <submittedName>
        <fullName evidence="3">DNA-binding transcriptional MerR regulator</fullName>
    </submittedName>
</protein>
<dbReference type="GO" id="GO:0003677">
    <property type="term" value="F:DNA binding"/>
    <property type="evidence" value="ECO:0007669"/>
    <property type="project" value="UniProtKB-KW"/>
</dbReference>
<evidence type="ECO:0000256" key="1">
    <source>
        <dbReference type="SAM" id="Coils"/>
    </source>
</evidence>
<dbReference type="InterPro" id="IPR009061">
    <property type="entry name" value="DNA-bd_dom_put_sf"/>
</dbReference>
<dbReference type="RefSeq" id="WP_307343755.1">
    <property type="nucleotide sequence ID" value="NZ_JAUSUD010000016.1"/>
</dbReference>